<dbReference type="Gene3D" id="3.40.630.30">
    <property type="match status" value="1"/>
</dbReference>
<dbReference type="PROSITE" id="PS51186">
    <property type="entry name" value="GNAT"/>
    <property type="match status" value="1"/>
</dbReference>
<reference evidence="2 3" key="1">
    <citation type="submission" date="2013-07" db="EMBL/GenBank/DDBJ databases">
        <authorList>
            <consortium name="DOE Joint Genome Institute"/>
            <person name="Anderson I."/>
            <person name="Huntemann M."/>
            <person name="Han J."/>
            <person name="Chen A."/>
            <person name="Kyrpides N."/>
            <person name="Mavromatis K."/>
            <person name="Markowitz V."/>
            <person name="Palaniappan K."/>
            <person name="Ivanova N."/>
            <person name="Schaumberg A."/>
            <person name="Pati A."/>
            <person name="Liolios K."/>
            <person name="Nordberg H.P."/>
            <person name="Cantor M.N."/>
            <person name="Hua S.X."/>
            <person name="Woyke T."/>
        </authorList>
    </citation>
    <scope>NUCLEOTIDE SEQUENCE [LARGE SCALE GENOMIC DNA]</scope>
    <source>
        <strain evidence="2 3">DSM 19268</strain>
    </source>
</reference>
<evidence type="ECO:0000313" key="2">
    <source>
        <dbReference type="EMBL" id="EXG83203.1"/>
    </source>
</evidence>
<gene>
    <name evidence="2" type="ORF">SacsacDRAFT_0168</name>
</gene>
<evidence type="ECO:0000313" key="3">
    <source>
        <dbReference type="Proteomes" id="UP000053380"/>
    </source>
</evidence>
<dbReference type="AlphaFoldDB" id="A0A010Z7E4"/>
<sequence length="212" mass="24698">MEKKTAGPFFADLSADHSAAATILEGDRVTLRSVTPDDYRELYDLEYGSEDRAWTDWDAPYYKDEEKQETFEEFAQGYEKMKEAKLHWEPRLLIETKEGVMLGVVTSYWEHKPSNWLESGIVLYRSDTWSRGCGTEALRLYVGYLFASLDVPRVGITTWSGNERMMRAAARIGMRIEGRMRRCRIVRGELYDSIRMGVLREEWEELHGSSER</sequence>
<keyword evidence="2" id="KW-0687">Ribonucleoprotein</keyword>
<feature type="domain" description="N-acetyltransferase" evidence="1">
    <location>
        <begin position="29"/>
        <end position="197"/>
    </location>
</feature>
<evidence type="ECO:0000259" key="1">
    <source>
        <dbReference type="PROSITE" id="PS51186"/>
    </source>
</evidence>
<proteinExistence type="predicted"/>
<dbReference type="OrthoDB" id="9795206at2"/>
<dbReference type="SUPFAM" id="SSF55729">
    <property type="entry name" value="Acyl-CoA N-acyltransferases (Nat)"/>
    <property type="match status" value="1"/>
</dbReference>
<keyword evidence="2" id="KW-0808">Transferase</keyword>
<dbReference type="GO" id="GO:0005840">
    <property type="term" value="C:ribosome"/>
    <property type="evidence" value="ECO:0007669"/>
    <property type="project" value="UniProtKB-KW"/>
</dbReference>
<dbReference type="InterPro" id="IPR016181">
    <property type="entry name" value="Acyl_CoA_acyltransferase"/>
</dbReference>
<dbReference type="PANTHER" id="PTHR43415:SF4">
    <property type="entry name" value="N-ACETYLTRANSFERASE DOMAIN-CONTAINING PROTEIN"/>
    <property type="match status" value="1"/>
</dbReference>
<dbReference type="InterPro" id="IPR000182">
    <property type="entry name" value="GNAT_dom"/>
</dbReference>
<comment type="caution">
    <text evidence="2">The sequence shown here is derived from an EMBL/GenBank/DDBJ whole genome shotgun (WGS) entry which is preliminary data.</text>
</comment>
<keyword evidence="3" id="KW-1185">Reference proteome</keyword>
<accession>A0A010Z7E4</accession>
<name>A0A010Z7E4_9BACL</name>
<keyword evidence="2" id="KW-0689">Ribosomal protein</keyword>
<dbReference type="Pfam" id="PF13302">
    <property type="entry name" value="Acetyltransf_3"/>
    <property type="match status" value="1"/>
</dbReference>
<dbReference type="PANTHER" id="PTHR43415">
    <property type="entry name" value="SPERMIDINE N(1)-ACETYLTRANSFERASE"/>
    <property type="match status" value="1"/>
</dbReference>
<organism evidence="2 3">
    <name type="scientific">Saccharibacillus sacchari DSM 19268</name>
    <dbReference type="NCBI Taxonomy" id="915437"/>
    <lineage>
        <taxon>Bacteria</taxon>
        <taxon>Bacillati</taxon>
        <taxon>Bacillota</taxon>
        <taxon>Bacilli</taxon>
        <taxon>Bacillales</taxon>
        <taxon>Paenibacillaceae</taxon>
        <taxon>Saccharibacillus</taxon>
    </lineage>
</organism>
<dbReference type="EMBL" id="JFBU01000001">
    <property type="protein sequence ID" value="EXG83203.1"/>
    <property type="molecule type" value="Genomic_DNA"/>
</dbReference>
<dbReference type="Proteomes" id="UP000053380">
    <property type="component" value="Unassembled WGS sequence"/>
</dbReference>
<dbReference type="HOGENOM" id="CLU_013985_3_2_9"/>
<dbReference type="RefSeq" id="WP_084777852.1">
    <property type="nucleotide sequence ID" value="NZ_KK073875.1"/>
</dbReference>
<protein>
    <submittedName>
        <fullName evidence="2">Acetyltransferase, ribosomal protein N-acetylase</fullName>
    </submittedName>
</protein>
<dbReference type="GO" id="GO:0016747">
    <property type="term" value="F:acyltransferase activity, transferring groups other than amino-acyl groups"/>
    <property type="evidence" value="ECO:0007669"/>
    <property type="project" value="InterPro"/>
</dbReference>